<evidence type="ECO:0000313" key="2">
    <source>
        <dbReference type="Proteomes" id="UP000265520"/>
    </source>
</evidence>
<dbReference type="Proteomes" id="UP000265520">
    <property type="component" value="Unassembled WGS sequence"/>
</dbReference>
<dbReference type="EMBL" id="LXQA010040218">
    <property type="protein sequence ID" value="MCH99413.1"/>
    <property type="molecule type" value="Genomic_DNA"/>
</dbReference>
<organism evidence="1 2">
    <name type="scientific">Trifolium medium</name>
    <dbReference type="NCBI Taxonomy" id="97028"/>
    <lineage>
        <taxon>Eukaryota</taxon>
        <taxon>Viridiplantae</taxon>
        <taxon>Streptophyta</taxon>
        <taxon>Embryophyta</taxon>
        <taxon>Tracheophyta</taxon>
        <taxon>Spermatophyta</taxon>
        <taxon>Magnoliopsida</taxon>
        <taxon>eudicotyledons</taxon>
        <taxon>Gunneridae</taxon>
        <taxon>Pentapetalae</taxon>
        <taxon>rosids</taxon>
        <taxon>fabids</taxon>
        <taxon>Fabales</taxon>
        <taxon>Fabaceae</taxon>
        <taxon>Papilionoideae</taxon>
        <taxon>50 kb inversion clade</taxon>
        <taxon>NPAAA clade</taxon>
        <taxon>Hologalegina</taxon>
        <taxon>IRL clade</taxon>
        <taxon>Trifolieae</taxon>
        <taxon>Trifolium</taxon>
    </lineage>
</organism>
<gene>
    <name evidence="1" type="ORF">A2U01_0020425</name>
</gene>
<keyword evidence="2" id="KW-1185">Reference proteome</keyword>
<evidence type="ECO:0000313" key="1">
    <source>
        <dbReference type="EMBL" id="MCH99413.1"/>
    </source>
</evidence>
<reference evidence="1 2" key="1">
    <citation type="journal article" date="2018" name="Front. Plant Sci.">
        <title>Red Clover (Trifolium pratense) and Zigzag Clover (T. medium) - A Picture of Genomic Similarities and Differences.</title>
        <authorList>
            <person name="Dluhosova J."/>
            <person name="Istvanek J."/>
            <person name="Nedelnik J."/>
            <person name="Repkova J."/>
        </authorList>
    </citation>
    <scope>NUCLEOTIDE SEQUENCE [LARGE SCALE GENOMIC DNA]</scope>
    <source>
        <strain evidence="2">cv. 10/8</strain>
        <tissue evidence="1">Leaf</tissue>
    </source>
</reference>
<proteinExistence type="predicted"/>
<feature type="non-terminal residue" evidence="1">
    <location>
        <position position="1"/>
    </location>
</feature>
<dbReference type="AlphaFoldDB" id="A0A392NJ68"/>
<sequence length="22" mass="2442">IGITDDFDYLEMAPLPFKAVAD</sequence>
<accession>A0A392NJ68</accession>
<protein>
    <submittedName>
        <fullName evidence="1">Uncharacterized protein</fullName>
    </submittedName>
</protein>
<name>A0A392NJ68_9FABA</name>
<comment type="caution">
    <text evidence="1">The sequence shown here is derived from an EMBL/GenBank/DDBJ whole genome shotgun (WGS) entry which is preliminary data.</text>
</comment>